<dbReference type="Proteomes" id="UP000199317">
    <property type="component" value="Unassembled WGS sequence"/>
</dbReference>
<evidence type="ECO:0000256" key="4">
    <source>
        <dbReference type="PIRSR" id="PIRSR000390-2"/>
    </source>
</evidence>
<dbReference type="EMBL" id="FNJL01000016">
    <property type="protein sequence ID" value="SDP56466.1"/>
    <property type="molecule type" value="Genomic_DNA"/>
</dbReference>
<dbReference type="GO" id="GO:0008483">
    <property type="term" value="F:transaminase activity"/>
    <property type="evidence" value="ECO:0007669"/>
    <property type="project" value="TreeGrafter"/>
</dbReference>
<keyword evidence="1 4" id="KW-0663">Pyridoxal phosphate</keyword>
<comment type="similarity">
    <text evidence="2 5">Belongs to the DegT/DnrJ/EryC1 family.</text>
</comment>
<evidence type="ECO:0000313" key="7">
    <source>
        <dbReference type="Proteomes" id="UP000199317"/>
    </source>
</evidence>
<evidence type="ECO:0000313" key="6">
    <source>
        <dbReference type="EMBL" id="SDP56466.1"/>
    </source>
</evidence>
<sequence>MSAGSSTDPIPLLVPDVPDPQALLPYLQRMHASRYYSNGGPLVRELEARFAERFGVSRAQVATVASATLGLELVLQSLGLREGARVLVPTFTFAATATAVLRAGHVPVLCDVEDGSWLLTPEIAAAAHAAGAVDAVLPVAALGMPHDMAAWRRFEETTGLPVVIDAAAGFGSQWLADAHGTLVFSLHATKSLPAGEGGFVVSSRPGLAERVRQLSNFGINLDPASHLPVGALAAAGTNAKMSELHAAVALASLACWEQGARTRRTQHRAMQEALARAAGGRLAWQQVGPAGGIAAPTLLCARMPDAACRDRLEALCAGQGIATRRWYQPLMHRMEALVPRSIVRPAPRAEALAGTLIGLPFFPHMPGAQMSRLIGVMEQAMRG</sequence>
<reference evidence="7" key="1">
    <citation type="submission" date="2016-10" db="EMBL/GenBank/DDBJ databases">
        <authorList>
            <person name="Varghese N."/>
            <person name="Submissions S."/>
        </authorList>
    </citation>
    <scope>NUCLEOTIDE SEQUENCE [LARGE SCALE GENOMIC DNA]</scope>
    <source>
        <strain evidence="7">DSM 17101</strain>
    </source>
</reference>
<feature type="modified residue" description="N6-(pyridoxal phosphate)lysine" evidence="4">
    <location>
        <position position="190"/>
    </location>
</feature>
<proteinExistence type="inferred from homology"/>
<dbReference type="AlphaFoldDB" id="A0A1H0TSB9"/>
<evidence type="ECO:0000256" key="2">
    <source>
        <dbReference type="ARBA" id="ARBA00037999"/>
    </source>
</evidence>
<dbReference type="Gene3D" id="3.40.640.10">
    <property type="entry name" value="Type I PLP-dependent aspartate aminotransferase-like (Major domain)"/>
    <property type="match status" value="1"/>
</dbReference>
<dbReference type="PANTHER" id="PTHR30244">
    <property type="entry name" value="TRANSAMINASE"/>
    <property type="match status" value="1"/>
</dbReference>
<gene>
    <name evidence="6" type="ORF">SAMN04489708_11644</name>
</gene>
<keyword evidence="7" id="KW-1185">Reference proteome</keyword>
<accession>A0A1H0TSB9</accession>
<protein>
    <submittedName>
        <fullName evidence="6">dTDP-4-amino-4,6-dideoxygalactose transaminase</fullName>
    </submittedName>
</protein>
<organism evidence="6 7">
    <name type="scientific">Paracidovorax cattleyae</name>
    <dbReference type="NCBI Taxonomy" id="80868"/>
    <lineage>
        <taxon>Bacteria</taxon>
        <taxon>Pseudomonadati</taxon>
        <taxon>Pseudomonadota</taxon>
        <taxon>Betaproteobacteria</taxon>
        <taxon>Burkholderiales</taxon>
        <taxon>Comamonadaceae</taxon>
        <taxon>Paracidovorax</taxon>
    </lineage>
</organism>
<feature type="active site" description="Proton acceptor" evidence="3">
    <location>
        <position position="190"/>
    </location>
</feature>
<evidence type="ECO:0000256" key="1">
    <source>
        <dbReference type="ARBA" id="ARBA00022898"/>
    </source>
</evidence>
<dbReference type="RefSeq" id="WP_208606017.1">
    <property type="nucleotide sequence ID" value="NZ_CP028290.1"/>
</dbReference>
<dbReference type="PIRSF" id="PIRSF000390">
    <property type="entry name" value="PLP_StrS"/>
    <property type="match status" value="1"/>
</dbReference>
<dbReference type="GO" id="GO:0030170">
    <property type="term" value="F:pyridoxal phosphate binding"/>
    <property type="evidence" value="ECO:0007669"/>
    <property type="project" value="TreeGrafter"/>
</dbReference>
<dbReference type="PANTHER" id="PTHR30244:SF9">
    <property type="entry name" value="PROTEIN RV3402C"/>
    <property type="match status" value="1"/>
</dbReference>
<evidence type="ECO:0000256" key="5">
    <source>
        <dbReference type="RuleBase" id="RU004508"/>
    </source>
</evidence>
<dbReference type="InterPro" id="IPR015421">
    <property type="entry name" value="PyrdxlP-dep_Trfase_major"/>
</dbReference>
<dbReference type="GO" id="GO:0000271">
    <property type="term" value="P:polysaccharide biosynthetic process"/>
    <property type="evidence" value="ECO:0007669"/>
    <property type="project" value="TreeGrafter"/>
</dbReference>
<dbReference type="Pfam" id="PF01041">
    <property type="entry name" value="DegT_DnrJ_EryC1"/>
    <property type="match status" value="1"/>
</dbReference>
<evidence type="ECO:0000256" key="3">
    <source>
        <dbReference type="PIRSR" id="PIRSR000390-1"/>
    </source>
</evidence>
<name>A0A1H0TSB9_9BURK</name>
<dbReference type="SUPFAM" id="SSF53383">
    <property type="entry name" value="PLP-dependent transferases"/>
    <property type="match status" value="1"/>
</dbReference>
<dbReference type="InterPro" id="IPR015424">
    <property type="entry name" value="PyrdxlP-dep_Trfase"/>
</dbReference>
<dbReference type="InterPro" id="IPR000653">
    <property type="entry name" value="DegT/StrS_aminotransferase"/>
</dbReference>